<evidence type="ECO:0000313" key="1">
    <source>
        <dbReference type="EMBL" id="PRQ29319.1"/>
    </source>
</evidence>
<dbReference type="Gramene" id="PRQ29319">
    <property type="protein sequence ID" value="PRQ29319"/>
    <property type="gene ID" value="RchiOBHm_Chr5g0012631"/>
</dbReference>
<gene>
    <name evidence="1" type="ORF">RchiOBHm_Chr5g0012631</name>
</gene>
<name>A0A2P6Q580_ROSCH</name>
<dbReference type="Pfam" id="PF14223">
    <property type="entry name" value="Retrotran_gag_2"/>
    <property type="match status" value="1"/>
</dbReference>
<reference evidence="1 2" key="1">
    <citation type="journal article" date="2018" name="Nat. Genet.">
        <title>The Rosa genome provides new insights in the design of modern roses.</title>
        <authorList>
            <person name="Bendahmane M."/>
        </authorList>
    </citation>
    <scope>NUCLEOTIDE SEQUENCE [LARGE SCALE GENOMIC DNA]</scope>
    <source>
        <strain evidence="2">cv. Old Blush</strain>
    </source>
</reference>
<dbReference type="Proteomes" id="UP000238479">
    <property type="component" value="Chromosome 5"/>
</dbReference>
<dbReference type="EMBL" id="PDCK01000043">
    <property type="protein sequence ID" value="PRQ29319.1"/>
    <property type="molecule type" value="Genomic_DNA"/>
</dbReference>
<organism evidence="1 2">
    <name type="scientific">Rosa chinensis</name>
    <name type="common">China rose</name>
    <dbReference type="NCBI Taxonomy" id="74649"/>
    <lineage>
        <taxon>Eukaryota</taxon>
        <taxon>Viridiplantae</taxon>
        <taxon>Streptophyta</taxon>
        <taxon>Embryophyta</taxon>
        <taxon>Tracheophyta</taxon>
        <taxon>Spermatophyta</taxon>
        <taxon>Magnoliopsida</taxon>
        <taxon>eudicotyledons</taxon>
        <taxon>Gunneridae</taxon>
        <taxon>Pentapetalae</taxon>
        <taxon>rosids</taxon>
        <taxon>fabids</taxon>
        <taxon>Rosales</taxon>
        <taxon>Rosaceae</taxon>
        <taxon>Rosoideae</taxon>
        <taxon>Rosoideae incertae sedis</taxon>
        <taxon>Rosa</taxon>
    </lineage>
</organism>
<dbReference type="PANTHER" id="PTHR47481:SF22">
    <property type="entry name" value="RETROTRANSPOSON GAG DOMAIN-CONTAINING PROTEIN"/>
    <property type="match status" value="1"/>
</dbReference>
<keyword evidence="2" id="KW-1185">Reference proteome</keyword>
<accession>A0A2P6Q580</accession>
<proteinExistence type="predicted"/>
<evidence type="ECO:0000313" key="2">
    <source>
        <dbReference type="Proteomes" id="UP000238479"/>
    </source>
</evidence>
<sequence>MASPNQACTAVSVRLDETNYHIWLFLMQHHLRGHGLLKFVDGSYPCPSHFPIEDDGSLSSDNSGPYERWLEQDSSVICMITNTLSPDALTLVIGYVKLQRRYGLLSSKDMVQFLSITIMSNLHNIHKGSDSIEKYLLRFISVRDQLAAVGVRMSDQHMKILFLAGLPSEYGHTRQIIRGKNNITMDEIRSLLLELEHTGQYLHL</sequence>
<protein>
    <submittedName>
        <fullName evidence="1">Putative gag-polypeptide of LTR copia-type</fullName>
    </submittedName>
</protein>
<comment type="caution">
    <text evidence="1">The sequence shown here is derived from an EMBL/GenBank/DDBJ whole genome shotgun (WGS) entry which is preliminary data.</text>
</comment>
<dbReference type="PANTHER" id="PTHR47481">
    <property type="match status" value="1"/>
</dbReference>
<dbReference type="AlphaFoldDB" id="A0A2P6Q580"/>